<protein>
    <submittedName>
        <fullName evidence="1">Uncharacterized protein</fullName>
    </submittedName>
</protein>
<sequence>MRADMFKVIVERPRWGAGHASSPKLKRTPDPSIQYIGMKRHAQIAAPYSKSLNENLAPLVRFLRSRRGQPWDSIFSEICATLDTGSTIKMHVRSHIEDYVLARISIGRRGEWMHEGQVLGREDRWWRPRAFFVDPRDGILKDIKGLPQCLPAADCGGKGGAR</sequence>
<dbReference type="RefSeq" id="WP_062145940.1">
    <property type="nucleotide sequence ID" value="NZ_CP013002.1"/>
</dbReference>
<accession>A0A0P0NYI8</accession>
<dbReference type="OrthoDB" id="450143at2"/>
<proteinExistence type="predicted"/>
<evidence type="ECO:0000313" key="2">
    <source>
        <dbReference type="Proteomes" id="UP000056905"/>
    </source>
</evidence>
<name>A0A0P0NYI8_9CAUL</name>
<evidence type="ECO:0000313" key="1">
    <source>
        <dbReference type="EMBL" id="ALL13185.1"/>
    </source>
</evidence>
<dbReference type="STRING" id="69395.AQ619_07355"/>
<reference evidence="1 2" key="1">
    <citation type="submission" date="2015-10" db="EMBL/GenBank/DDBJ databases">
        <title>Conservation of the essential genome among Caulobacter and Brevundimonas species.</title>
        <authorList>
            <person name="Scott D."/>
            <person name="Ely B."/>
        </authorList>
    </citation>
    <scope>NUCLEOTIDE SEQUENCE [LARGE SCALE GENOMIC DNA]</scope>
    <source>
        <strain evidence="1 2">CB4</strain>
    </source>
</reference>
<dbReference type="Proteomes" id="UP000056905">
    <property type="component" value="Chromosome"/>
</dbReference>
<dbReference type="KEGG" id="chq:AQ619_07355"/>
<gene>
    <name evidence="1" type="ORF">AQ619_07355</name>
</gene>
<dbReference type="AlphaFoldDB" id="A0A0P0NYI8"/>
<keyword evidence="2" id="KW-1185">Reference proteome</keyword>
<dbReference type="EMBL" id="CP013002">
    <property type="protein sequence ID" value="ALL13185.1"/>
    <property type="molecule type" value="Genomic_DNA"/>
</dbReference>
<organism evidence="1 2">
    <name type="scientific">Caulobacter henricii</name>
    <dbReference type="NCBI Taxonomy" id="69395"/>
    <lineage>
        <taxon>Bacteria</taxon>
        <taxon>Pseudomonadati</taxon>
        <taxon>Pseudomonadota</taxon>
        <taxon>Alphaproteobacteria</taxon>
        <taxon>Caulobacterales</taxon>
        <taxon>Caulobacteraceae</taxon>
        <taxon>Caulobacter</taxon>
    </lineage>
</organism>